<proteinExistence type="predicted"/>
<dbReference type="RefSeq" id="WP_090704711.1">
    <property type="nucleotide sequence ID" value="NZ_FNHH01000013.1"/>
</dbReference>
<reference evidence="2" key="1">
    <citation type="submission" date="2016-10" db="EMBL/GenBank/DDBJ databases">
        <authorList>
            <person name="Varghese N."/>
            <person name="Submissions S."/>
        </authorList>
    </citation>
    <scope>NUCLEOTIDE SEQUENCE [LARGE SCALE GENOMIC DNA]</scope>
    <source>
        <strain evidence="2">DSM 24536</strain>
    </source>
</reference>
<evidence type="ECO:0000313" key="1">
    <source>
        <dbReference type="EMBL" id="SDM48948.1"/>
    </source>
</evidence>
<gene>
    <name evidence="1" type="ORF">SAMN05421813_11380</name>
</gene>
<dbReference type="Proteomes" id="UP000199226">
    <property type="component" value="Unassembled WGS sequence"/>
</dbReference>
<evidence type="ECO:0000313" key="2">
    <source>
        <dbReference type="Proteomes" id="UP000199226"/>
    </source>
</evidence>
<dbReference type="OrthoDB" id="714401at2"/>
<sequence length="60" mass="6792">MDLKQLNLVELDSKELILCEGGNWLKTTIWGTLIYEAASNWEAIKAGVVDGWNGTYNNKY</sequence>
<dbReference type="AlphaFoldDB" id="A0A1G9TN42"/>
<protein>
    <submittedName>
        <fullName evidence="1">Uncharacterized protein</fullName>
    </submittedName>
</protein>
<name>A0A1G9TN42_9SPHI</name>
<dbReference type="EMBL" id="FNHH01000013">
    <property type="protein sequence ID" value="SDM48948.1"/>
    <property type="molecule type" value="Genomic_DNA"/>
</dbReference>
<keyword evidence="2" id="KW-1185">Reference proteome</keyword>
<organism evidence="1 2">
    <name type="scientific">Daejeonella rubra</name>
    <dbReference type="NCBI Taxonomy" id="990371"/>
    <lineage>
        <taxon>Bacteria</taxon>
        <taxon>Pseudomonadati</taxon>
        <taxon>Bacteroidota</taxon>
        <taxon>Sphingobacteriia</taxon>
        <taxon>Sphingobacteriales</taxon>
        <taxon>Sphingobacteriaceae</taxon>
        <taxon>Daejeonella</taxon>
    </lineage>
</organism>
<dbReference type="STRING" id="990371.SAMN05421813_11380"/>
<accession>A0A1G9TN42</accession>